<dbReference type="InterPro" id="IPR029028">
    <property type="entry name" value="Alpha/beta_knot_MTases"/>
</dbReference>
<evidence type="ECO:0000256" key="4">
    <source>
        <dbReference type="ARBA" id="ARBA00013673"/>
    </source>
</evidence>
<comment type="catalytic activity">
    <reaction evidence="11 12">
        <text>uridine(1498) in 16S rRNA + S-adenosyl-L-methionine = N(3)-methyluridine(1498) in 16S rRNA + S-adenosyl-L-homocysteine + H(+)</text>
        <dbReference type="Rhea" id="RHEA:42920"/>
        <dbReference type="Rhea" id="RHEA-COMP:10283"/>
        <dbReference type="Rhea" id="RHEA-COMP:10284"/>
        <dbReference type="ChEBI" id="CHEBI:15378"/>
        <dbReference type="ChEBI" id="CHEBI:57856"/>
        <dbReference type="ChEBI" id="CHEBI:59789"/>
        <dbReference type="ChEBI" id="CHEBI:65315"/>
        <dbReference type="ChEBI" id="CHEBI:74502"/>
        <dbReference type="EC" id="2.1.1.193"/>
    </reaction>
</comment>
<evidence type="ECO:0000256" key="1">
    <source>
        <dbReference type="ARBA" id="ARBA00004496"/>
    </source>
</evidence>
<dbReference type="PIRSF" id="PIRSF015601">
    <property type="entry name" value="MTase_slr0722"/>
    <property type="match status" value="1"/>
</dbReference>
<accession>A0ABZ2HGP2</accession>
<dbReference type="CDD" id="cd18084">
    <property type="entry name" value="RsmE-like"/>
    <property type="match status" value="1"/>
</dbReference>
<dbReference type="InterPro" id="IPR006700">
    <property type="entry name" value="RsmE"/>
</dbReference>
<comment type="subcellular location">
    <subcellularLocation>
        <location evidence="1 12">Cytoplasm</location>
    </subcellularLocation>
</comment>
<dbReference type="PANTHER" id="PTHR30027">
    <property type="entry name" value="RIBOSOMAL RNA SMALL SUBUNIT METHYLTRANSFERASE E"/>
    <property type="match status" value="1"/>
</dbReference>
<dbReference type="InterPro" id="IPR029026">
    <property type="entry name" value="tRNA_m1G_MTases_N"/>
</dbReference>
<dbReference type="Pfam" id="PF04452">
    <property type="entry name" value="Methyltrans_RNA"/>
    <property type="match status" value="1"/>
</dbReference>
<keyword evidence="6 12" id="KW-0698">rRNA processing</keyword>
<evidence type="ECO:0000256" key="3">
    <source>
        <dbReference type="ARBA" id="ARBA00012328"/>
    </source>
</evidence>
<dbReference type="InterPro" id="IPR046887">
    <property type="entry name" value="RsmE_PUA-like"/>
</dbReference>
<dbReference type="EMBL" id="CP146069">
    <property type="protein sequence ID" value="WWR46313.1"/>
    <property type="molecule type" value="Genomic_DNA"/>
</dbReference>
<reference evidence="15 16" key="1">
    <citation type="submission" date="2023-10" db="EMBL/GenBank/DDBJ databases">
        <title>Roseovarius strain S88 nov., isolated from a marine algae.</title>
        <authorList>
            <person name="Lee M.W."/>
            <person name="Lee J.K."/>
            <person name="Kim J.M."/>
            <person name="Choi D.G."/>
            <person name="Baek J.H."/>
            <person name="Bayburt H."/>
            <person name="Jung J.J."/>
            <person name="Han D.M."/>
            <person name="Jeon C.O."/>
        </authorList>
    </citation>
    <scope>NUCLEOTIDE SEQUENCE [LARGE SCALE GENOMIC DNA]</scope>
    <source>
        <strain evidence="15 16">S88</strain>
    </source>
</reference>
<keyword evidence="16" id="KW-1185">Reference proteome</keyword>
<keyword evidence="5 12" id="KW-0963">Cytoplasm</keyword>
<dbReference type="InterPro" id="IPR015947">
    <property type="entry name" value="PUA-like_sf"/>
</dbReference>
<gene>
    <name evidence="15" type="ORF">RZ517_16305</name>
</gene>
<evidence type="ECO:0000313" key="15">
    <source>
        <dbReference type="EMBL" id="WWR46313.1"/>
    </source>
</evidence>
<keyword evidence="9 12" id="KW-0949">S-adenosyl-L-methionine</keyword>
<dbReference type="SUPFAM" id="SSF75217">
    <property type="entry name" value="alpha/beta knot"/>
    <property type="match status" value="1"/>
</dbReference>
<evidence type="ECO:0000256" key="9">
    <source>
        <dbReference type="ARBA" id="ARBA00022691"/>
    </source>
</evidence>
<dbReference type="GO" id="GO:0008168">
    <property type="term" value="F:methyltransferase activity"/>
    <property type="evidence" value="ECO:0007669"/>
    <property type="project" value="UniProtKB-KW"/>
</dbReference>
<evidence type="ECO:0000313" key="16">
    <source>
        <dbReference type="Proteomes" id="UP001364156"/>
    </source>
</evidence>
<dbReference type="Gene3D" id="3.40.1280.10">
    <property type="match status" value="1"/>
</dbReference>
<sequence>MRNAKIRLYVDQPLGQGQSVPLGGDQAHYLFSVMRLGLGDVVLVFDGHSGEWRATVAEAGKKRGILTVEEQTRPQQNPPDLWLLFAPIKKARTDFIVEKAAEMGAARICPVQTEFTNSERIRQDRLQAHAVEAAEQCGGTYVPEVTALQRLDALLNTWPDDRQILFCDEALAGPSLALISLAKNDSSGPWAILIGPEGGFSDAERQRLAALPQAHAISLGPRILRADTAAVAALTLWQQTFGDWR</sequence>
<evidence type="ECO:0000256" key="6">
    <source>
        <dbReference type="ARBA" id="ARBA00022552"/>
    </source>
</evidence>
<dbReference type="RefSeq" id="WP_338549175.1">
    <property type="nucleotide sequence ID" value="NZ_CP146069.1"/>
</dbReference>
<protein>
    <recommendedName>
        <fullName evidence="4 12">Ribosomal RNA small subunit methyltransferase E</fullName>
        <ecNumber evidence="3 12">2.1.1.193</ecNumber>
    </recommendedName>
</protein>
<evidence type="ECO:0000256" key="10">
    <source>
        <dbReference type="ARBA" id="ARBA00025699"/>
    </source>
</evidence>
<organism evidence="15 16">
    <name type="scientific">Roseovarius phycicola</name>
    <dbReference type="NCBI Taxonomy" id="3080976"/>
    <lineage>
        <taxon>Bacteria</taxon>
        <taxon>Pseudomonadati</taxon>
        <taxon>Pseudomonadota</taxon>
        <taxon>Alphaproteobacteria</taxon>
        <taxon>Rhodobacterales</taxon>
        <taxon>Roseobacteraceae</taxon>
        <taxon>Roseovarius</taxon>
    </lineage>
</organism>
<dbReference type="Pfam" id="PF20260">
    <property type="entry name" value="PUA_4"/>
    <property type="match status" value="1"/>
</dbReference>
<keyword evidence="7 12" id="KW-0489">Methyltransferase</keyword>
<evidence type="ECO:0000259" key="14">
    <source>
        <dbReference type="Pfam" id="PF20260"/>
    </source>
</evidence>
<dbReference type="PANTHER" id="PTHR30027:SF3">
    <property type="entry name" value="16S RRNA (URACIL(1498)-N(3))-METHYLTRANSFERASE"/>
    <property type="match status" value="1"/>
</dbReference>
<evidence type="ECO:0000256" key="12">
    <source>
        <dbReference type="PIRNR" id="PIRNR015601"/>
    </source>
</evidence>
<dbReference type="NCBIfam" id="TIGR00046">
    <property type="entry name" value="RsmE family RNA methyltransferase"/>
    <property type="match status" value="1"/>
</dbReference>
<evidence type="ECO:0000259" key="13">
    <source>
        <dbReference type="Pfam" id="PF04452"/>
    </source>
</evidence>
<evidence type="ECO:0000256" key="5">
    <source>
        <dbReference type="ARBA" id="ARBA00022490"/>
    </source>
</evidence>
<dbReference type="Proteomes" id="UP001364156">
    <property type="component" value="Chromosome"/>
</dbReference>
<evidence type="ECO:0000256" key="2">
    <source>
        <dbReference type="ARBA" id="ARBA00005528"/>
    </source>
</evidence>
<dbReference type="InterPro" id="IPR046886">
    <property type="entry name" value="RsmE_MTase_dom"/>
</dbReference>
<evidence type="ECO:0000256" key="7">
    <source>
        <dbReference type="ARBA" id="ARBA00022603"/>
    </source>
</evidence>
<dbReference type="EC" id="2.1.1.193" evidence="3 12"/>
<proteinExistence type="inferred from homology"/>
<comment type="function">
    <text evidence="10 12">Specifically methylates the N3 position of the uracil ring of uridine 1498 (m3U1498) in 16S rRNA. Acts on the fully assembled 30S ribosomal subunit.</text>
</comment>
<dbReference type="GO" id="GO:0032259">
    <property type="term" value="P:methylation"/>
    <property type="evidence" value="ECO:0007669"/>
    <property type="project" value="UniProtKB-KW"/>
</dbReference>
<name>A0ABZ2HGP2_9RHOB</name>
<comment type="similarity">
    <text evidence="2 12">Belongs to the RNA methyltransferase RsmE family.</text>
</comment>
<feature type="domain" description="Ribosomal RNA small subunit methyltransferase E methyltransferase" evidence="13">
    <location>
        <begin position="77"/>
        <end position="238"/>
    </location>
</feature>
<evidence type="ECO:0000256" key="8">
    <source>
        <dbReference type="ARBA" id="ARBA00022679"/>
    </source>
</evidence>
<keyword evidence="8 12" id="KW-0808">Transferase</keyword>
<evidence type="ECO:0000256" key="11">
    <source>
        <dbReference type="ARBA" id="ARBA00047944"/>
    </source>
</evidence>
<dbReference type="SUPFAM" id="SSF88697">
    <property type="entry name" value="PUA domain-like"/>
    <property type="match status" value="1"/>
</dbReference>
<dbReference type="NCBIfam" id="NF008696">
    <property type="entry name" value="PRK11713.3-5"/>
    <property type="match status" value="1"/>
</dbReference>
<feature type="domain" description="Ribosomal RNA small subunit methyltransferase E PUA-like" evidence="14">
    <location>
        <begin position="22"/>
        <end position="68"/>
    </location>
</feature>
<dbReference type="Gene3D" id="2.40.240.20">
    <property type="entry name" value="Hypothetical PUA domain-like, domain 1"/>
    <property type="match status" value="1"/>
</dbReference>